<keyword evidence="1" id="KW-1133">Transmembrane helix</keyword>
<keyword evidence="3" id="KW-1185">Reference proteome</keyword>
<keyword evidence="1" id="KW-0472">Membrane</keyword>
<feature type="transmembrane region" description="Helical" evidence="1">
    <location>
        <begin position="20"/>
        <end position="46"/>
    </location>
</feature>
<protein>
    <submittedName>
        <fullName evidence="2">Uncharacterized protein</fullName>
    </submittedName>
</protein>
<comment type="caution">
    <text evidence="2">The sequence shown here is derived from an EMBL/GenBank/DDBJ whole genome shotgun (WGS) entry which is preliminary data.</text>
</comment>
<keyword evidence="1" id="KW-0812">Transmembrane</keyword>
<dbReference type="Proteomes" id="UP001396898">
    <property type="component" value="Unassembled WGS sequence"/>
</dbReference>
<gene>
    <name evidence="2" type="ORF">PG991_013825</name>
</gene>
<sequence length="242" mass="26799">MELLLMRLQYLLMMLEVELGALELFVGIIEIYLLFAEVGFLGLLLAHLGGELARNTINLDGCVFYICGPTSKLRIMYERSLRCLHRVVNGNILLCVPHKLIGGLFGFVDSAYLVRNSLDSLFQCLDLNNETIGRCVNLGMGLTYGSFGILEVLSGFDHVCIRDIFLIRGCDIGIDIATAFLFAIRVVRICVTRVSIFGASLCGLCLGRSTPIIAHCRGPDVPYLVTLDREKYHISFGKSGRV</sequence>
<reference evidence="2 3" key="1">
    <citation type="submission" date="2023-01" db="EMBL/GenBank/DDBJ databases">
        <title>Analysis of 21 Apiospora genomes using comparative genomics revels a genus with tremendous synthesis potential of carbohydrate active enzymes and secondary metabolites.</title>
        <authorList>
            <person name="Sorensen T."/>
        </authorList>
    </citation>
    <scope>NUCLEOTIDE SEQUENCE [LARGE SCALE GENOMIC DNA]</scope>
    <source>
        <strain evidence="2 3">CBS 20057</strain>
    </source>
</reference>
<name>A0ABR1R7A3_9PEZI</name>
<dbReference type="EMBL" id="JAQQWI010000018">
    <property type="protein sequence ID" value="KAK8001603.1"/>
    <property type="molecule type" value="Genomic_DNA"/>
</dbReference>
<accession>A0ABR1R7A3</accession>
<evidence type="ECO:0000313" key="2">
    <source>
        <dbReference type="EMBL" id="KAK8001603.1"/>
    </source>
</evidence>
<proteinExistence type="predicted"/>
<organism evidence="2 3">
    <name type="scientific">Apiospora marii</name>
    <dbReference type="NCBI Taxonomy" id="335849"/>
    <lineage>
        <taxon>Eukaryota</taxon>
        <taxon>Fungi</taxon>
        <taxon>Dikarya</taxon>
        <taxon>Ascomycota</taxon>
        <taxon>Pezizomycotina</taxon>
        <taxon>Sordariomycetes</taxon>
        <taxon>Xylariomycetidae</taxon>
        <taxon>Amphisphaeriales</taxon>
        <taxon>Apiosporaceae</taxon>
        <taxon>Apiospora</taxon>
    </lineage>
</organism>
<evidence type="ECO:0000256" key="1">
    <source>
        <dbReference type="SAM" id="Phobius"/>
    </source>
</evidence>
<evidence type="ECO:0000313" key="3">
    <source>
        <dbReference type="Proteomes" id="UP001396898"/>
    </source>
</evidence>